<evidence type="ECO:0000313" key="2">
    <source>
        <dbReference type="Proteomes" id="UP000435138"/>
    </source>
</evidence>
<evidence type="ECO:0000313" key="1">
    <source>
        <dbReference type="EMBL" id="MQY48776.1"/>
    </source>
</evidence>
<protein>
    <submittedName>
        <fullName evidence="1">Uncharacterized protein</fullName>
    </submittedName>
</protein>
<dbReference type="Proteomes" id="UP000435138">
    <property type="component" value="Unassembled WGS sequence"/>
</dbReference>
<gene>
    <name evidence="1" type="ORF">GAO09_22340</name>
</gene>
<accession>A0A6A8AHS1</accession>
<keyword evidence="2" id="KW-1185">Reference proteome</keyword>
<organism evidence="1 2">
    <name type="scientific">Endobacterium cereale</name>
    <dbReference type="NCBI Taxonomy" id="2663029"/>
    <lineage>
        <taxon>Bacteria</taxon>
        <taxon>Pseudomonadati</taxon>
        <taxon>Pseudomonadota</taxon>
        <taxon>Alphaproteobacteria</taxon>
        <taxon>Hyphomicrobiales</taxon>
        <taxon>Rhizobiaceae</taxon>
        <taxon>Endobacterium</taxon>
    </lineage>
</organism>
<dbReference type="AlphaFoldDB" id="A0A6A8AHS1"/>
<proteinExistence type="predicted"/>
<name>A0A6A8AHS1_9HYPH</name>
<comment type="caution">
    <text evidence="1">The sequence shown here is derived from an EMBL/GenBank/DDBJ whole genome shotgun (WGS) entry which is preliminary data.</text>
</comment>
<reference evidence="1 2" key="1">
    <citation type="submission" date="2019-11" db="EMBL/GenBank/DDBJ databases">
        <title>Genome analysis of Rhizobacterium cereale a novel genus and species isolated from maize roots in North Spain.</title>
        <authorList>
            <person name="Menendez E."/>
            <person name="Flores-Felix J.D."/>
            <person name="Ramirez-Bahena M.-H."/>
            <person name="Igual J.M."/>
            <person name="Garcia-Fraile P."/>
            <person name="Peix A."/>
            <person name="Velazquez E."/>
        </authorList>
    </citation>
    <scope>NUCLEOTIDE SEQUENCE [LARGE SCALE GENOMIC DNA]</scope>
    <source>
        <strain evidence="1 2">RZME27</strain>
    </source>
</reference>
<sequence>MLVLAAPPSYADEAAFKPLLIEPAKTLTDRCRNGIVAHRIEKWHKRDHLGVPQPSSFDSVEKIMRDMAPEAIGRLEDNGCDPRYLWGFIGCTALDDPNFKSEKIVSRGVTADTDEEMAVIMKTCIDGIANAGVSPAL</sequence>
<dbReference type="RefSeq" id="WP_153357827.1">
    <property type="nucleotide sequence ID" value="NZ_JAYKOO010000004.1"/>
</dbReference>
<dbReference type="EMBL" id="WIXI01000049">
    <property type="protein sequence ID" value="MQY48776.1"/>
    <property type="molecule type" value="Genomic_DNA"/>
</dbReference>